<evidence type="ECO:0000313" key="2">
    <source>
        <dbReference type="EMBL" id="EQD50924.1"/>
    </source>
</evidence>
<sequence>MPTDAARDAAATFRFGVIAPLVVRTLGPGERAHILRDLAARLWKTPDGRTIRIHARTLTRWAARYKDRGLSGLLPEERSDRGVGRILPEQIVVRAVALRQEDPERSVLQIIRILELEGLAESGKVKRTTLSEALCRSGVSRAEVTRKKETFQLRESPYPNAMWQIDTCHLLHLPDAQGHRRTIYLVGCLDDYSRHVVARLYVADDRPALADLLKRAIAARGKPESLYSDNGGPYHSDMLATACARLCIAPRHTKPYRPQ</sequence>
<dbReference type="InterPro" id="IPR009057">
    <property type="entry name" value="Homeodomain-like_sf"/>
</dbReference>
<dbReference type="GO" id="GO:0003676">
    <property type="term" value="F:nucleic acid binding"/>
    <property type="evidence" value="ECO:0007669"/>
    <property type="project" value="InterPro"/>
</dbReference>
<dbReference type="SUPFAM" id="SSF46689">
    <property type="entry name" value="Homeodomain-like"/>
    <property type="match status" value="1"/>
</dbReference>
<comment type="caution">
    <text evidence="2">The sequence shown here is derived from an EMBL/GenBank/DDBJ whole genome shotgun (WGS) entry which is preliminary data.</text>
</comment>
<dbReference type="InterPro" id="IPR036397">
    <property type="entry name" value="RNaseH_sf"/>
</dbReference>
<dbReference type="PANTHER" id="PTHR35004:SF6">
    <property type="entry name" value="TRANSPOSASE"/>
    <property type="match status" value="1"/>
</dbReference>
<organism evidence="2">
    <name type="scientific">mine drainage metagenome</name>
    <dbReference type="NCBI Taxonomy" id="410659"/>
    <lineage>
        <taxon>unclassified sequences</taxon>
        <taxon>metagenomes</taxon>
        <taxon>ecological metagenomes</taxon>
    </lineage>
</organism>
<dbReference type="Pfam" id="PF00665">
    <property type="entry name" value="rve"/>
    <property type="match status" value="1"/>
</dbReference>
<proteinExistence type="predicted"/>
<dbReference type="GO" id="GO:0015074">
    <property type="term" value="P:DNA integration"/>
    <property type="evidence" value="ECO:0007669"/>
    <property type="project" value="InterPro"/>
</dbReference>
<dbReference type="InterPro" id="IPR012337">
    <property type="entry name" value="RNaseH-like_sf"/>
</dbReference>
<feature type="domain" description="Integrase catalytic" evidence="1">
    <location>
        <begin position="153"/>
        <end position="259"/>
    </location>
</feature>
<dbReference type="AlphaFoldDB" id="T1BD01"/>
<reference evidence="2" key="1">
    <citation type="submission" date="2013-08" db="EMBL/GenBank/DDBJ databases">
        <authorList>
            <person name="Mendez C."/>
            <person name="Richter M."/>
            <person name="Ferrer M."/>
            <person name="Sanchez J."/>
        </authorList>
    </citation>
    <scope>NUCLEOTIDE SEQUENCE</scope>
</reference>
<protein>
    <submittedName>
        <fullName evidence="2">Transposase</fullName>
    </submittedName>
</protein>
<dbReference type="PANTHER" id="PTHR35004">
    <property type="entry name" value="TRANSPOSASE RV3428C-RELATED"/>
    <property type="match status" value="1"/>
</dbReference>
<feature type="non-terminal residue" evidence="2">
    <location>
        <position position="259"/>
    </location>
</feature>
<gene>
    <name evidence="2" type="ORF">B2A_07140</name>
</gene>
<dbReference type="InterPro" id="IPR001584">
    <property type="entry name" value="Integrase_cat-core"/>
</dbReference>
<evidence type="ECO:0000259" key="1">
    <source>
        <dbReference type="PROSITE" id="PS50994"/>
    </source>
</evidence>
<dbReference type="EMBL" id="AUZZ01005103">
    <property type="protein sequence ID" value="EQD50924.1"/>
    <property type="molecule type" value="Genomic_DNA"/>
</dbReference>
<name>T1BD01_9ZZZZ</name>
<accession>T1BD01</accession>
<dbReference type="PROSITE" id="PS50994">
    <property type="entry name" value="INTEGRASE"/>
    <property type="match status" value="1"/>
</dbReference>
<dbReference type="Gene3D" id="3.30.420.10">
    <property type="entry name" value="Ribonuclease H-like superfamily/Ribonuclease H"/>
    <property type="match status" value="1"/>
</dbReference>
<dbReference type="SUPFAM" id="SSF53098">
    <property type="entry name" value="Ribonuclease H-like"/>
    <property type="match status" value="1"/>
</dbReference>
<reference evidence="2" key="2">
    <citation type="journal article" date="2014" name="ISME J.">
        <title>Microbial stratification in low pH oxic and suboxic macroscopic growths along an acid mine drainage.</title>
        <authorList>
            <person name="Mendez-Garcia C."/>
            <person name="Mesa V."/>
            <person name="Sprenger R.R."/>
            <person name="Richter M."/>
            <person name="Diez M.S."/>
            <person name="Solano J."/>
            <person name="Bargiela R."/>
            <person name="Golyshina O.V."/>
            <person name="Manteca A."/>
            <person name="Ramos J.L."/>
            <person name="Gallego J.R."/>
            <person name="Llorente I."/>
            <person name="Martins Dos Santos V.A."/>
            <person name="Jensen O.N."/>
            <person name="Pelaez A.I."/>
            <person name="Sanchez J."/>
            <person name="Ferrer M."/>
        </authorList>
    </citation>
    <scope>NUCLEOTIDE SEQUENCE</scope>
</reference>